<sequence>MTDNSPTYPAPPTGPLDLEAKIDACEKAKLDVAAAQSVLKQVFDAKEAAMTDLIDHIKRNLRYAENTVNYDDTKLSMIGWGGRRPPTPLEAPGQVGSLKATEQGDDWITLTWKRPDDGGKVAHYCIECREKSEDDWLLVKTALSTEITLEDQERGKALEYRVVAVNKAGEGQGSNTVAAVL</sequence>
<evidence type="ECO:0000313" key="2">
    <source>
        <dbReference type="EMBL" id="VFJ65630.1"/>
    </source>
</evidence>
<dbReference type="SMART" id="SM00060">
    <property type="entry name" value="FN3"/>
    <property type="match status" value="1"/>
</dbReference>
<dbReference type="InterPro" id="IPR036116">
    <property type="entry name" value="FN3_sf"/>
</dbReference>
<reference evidence="2" key="1">
    <citation type="submission" date="2019-02" db="EMBL/GenBank/DDBJ databases">
        <authorList>
            <person name="Gruber-Vodicka R. H."/>
            <person name="Seah K. B. B."/>
        </authorList>
    </citation>
    <scope>NUCLEOTIDE SEQUENCE</scope>
    <source>
        <strain evidence="2">BECK_BZ165</strain>
    </source>
</reference>
<accession>A0A450TEZ2</accession>
<dbReference type="PROSITE" id="PS50853">
    <property type="entry name" value="FN3"/>
    <property type="match status" value="1"/>
</dbReference>
<dbReference type="Gene3D" id="2.60.40.10">
    <property type="entry name" value="Immunoglobulins"/>
    <property type="match status" value="1"/>
</dbReference>
<dbReference type="Pfam" id="PF00041">
    <property type="entry name" value="fn3"/>
    <property type="match status" value="1"/>
</dbReference>
<dbReference type="AlphaFoldDB" id="A0A450TEZ2"/>
<evidence type="ECO:0000259" key="1">
    <source>
        <dbReference type="PROSITE" id="PS50853"/>
    </source>
</evidence>
<dbReference type="EMBL" id="CAADFA010000401">
    <property type="protein sequence ID" value="VFJ65630.1"/>
    <property type="molecule type" value="Genomic_DNA"/>
</dbReference>
<proteinExistence type="predicted"/>
<name>A0A450TEZ2_9GAMM</name>
<dbReference type="InterPro" id="IPR003961">
    <property type="entry name" value="FN3_dom"/>
</dbReference>
<gene>
    <name evidence="2" type="ORF">BECKFM1743C_GA0114222_104011</name>
</gene>
<dbReference type="InterPro" id="IPR013783">
    <property type="entry name" value="Ig-like_fold"/>
</dbReference>
<feature type="domain" description="Fibronectin type-III" evidence="1">
    <location>
        <begin position="94"/>
        <end position="181"/>
    </location>
</feature>
<protein>
    <submittedName>
        <fullName evidence="2">Fibronectin type III domain-containing protein</fullName>
    </submittedName>
</protein>
<dbReference type="SUPFAM" id="SSF49265">
    <property type="entry name" value="Fibronectin type III"/>
    <property type="match status" value="1"/>
</dbReference>
<organism evidence="2">
    <name type="scientific">Candidatus Kentrum sp. FM</name>
    <dbReference type="NCBI Taxonomy" id="2126340"/>
    <lineage>
        <taxon>Bacteria</taxon>
        <taxon>Pseudomonadati</taxon>
        <taxon>Pseudomonadota</taxon>
        <taxon>Gammaproteobacteria</taxon>
        <taxon>Candidatus Kentrum</taxon>
    </lineage>
</organism>
<dbReference type="CDD" id="cd00063">
    <property type="entry name" value="FN3"/>
    <property type="match status" value="1"/>
</dbReference>